<feature type="region of interest" description="Disordered" evidence="1">
    <location>
        <begin position="90"/>
        <end position="299"/>
    </location>
</feature>
<keyword evidence="2" id="KW-1133">Transmembrane helix</keyword>
<feature type="chain" id="PRO_5025434744" description="Mucin-15" evidence="3">
    <location>
        <begin position="24"/>
        <end position="385"/>
    </location>
</feature>
<dbReference type="AlphaFoldDB" id="A0A671Y5M4"/>
<gene>
    <name evidence="4" type="primary">muc15</name>
</gene>
<dbReference type="RefSeq" id="XP_030269187.1">
    <property type="nucleotide sequence ID" value="XM_030413327.1"/>
</dbReference>
<evidence type="ECO:0000256" key="1">
    <source>
        <dbReference type="SAM" id="MobiDB-lite"/>
    </source>
</evidence>
<feature type="compositionally biased region" description="Polar residues" evidence="1">
    <location>
        <begin position="178"/>
        <end position="192"/>
    </location>
</feature>
<keyword evidence="5" id="KW-1185">Reference proteome</keyword>
<dbReference type="OMA" id="EYPSEPV"/>
<dbReference type="InParanoid" id="A0A671Y5M4"/>
<feature type="compositionally biased region" description="Basic and acidic residues" evidence="1">
    <location>
        <begin position="287"/>
        <end position="297"/>
    </location>
</feature>
<feature type="transmembrane region" description="Helical" evidence="2">
    <location>
        <begin position="304"/>
        <end position="326"/>
    </location>
</feature>
<keyword evidence="2" id="KW-0472">Membrane</keyword>
<organism evidence="4 5">
    <name type="scientific">Sparus aurata</name>
    <name type="common">Gilthead sea bream</name>
    <dbReference type="NCBI Taxonomy" id="8175"/>
    <lineage>
        <taxon>Eukaryota</taxon>
        <taxon>Metazoa</taxon>
        <taxon>Chordata</taxon>
        <taxon>Craniata</taxon>
        <taxon>Vertebrata</taxon>
        <taxon>Euteleostomi</taxon>
        <taxon>Actinopterygii</taxon>
        <taxon>Neopterygii</taxon>
        <taxon>Teleostei</taxon>
        <taxon>Neoteleostei</taxon>
        <taxon>Acanthomorphata</taxon>
        <taxon>Eupercaria</taxon>
        <taxon>Spariformes</taxon>
        <taxon>Sparidae</taxon>
        <taxon>Sparus</taxon>
    </lineage>
</organism>
<feature type="signal peptide" evidence="3">
    <location>
        <begin position="1"/>
        <end position="23"/>
    </location>
</feature>
<dbReference type="PANTHER" id="PTHR45427">
    <property type="entry name" value="MUCIN-15"/>
    <property type="match status" value="1"/>
</dbReference>
<evidence type="ECO:0000313" key="4">
    <source>
        <dbReference type="Ensembl" id="ENSSAUP00010058396.1"/>
    </source>
</evidence>
<feature type="compositionally biased region" description="Low complexity" evidence="1">
    <location>
        <begin position="200"/>
        <end position="238"/>
    </location>
</feature>
<dbReference type="Ensembl" id="ENSSAUT00010061292.1">
    <property type="protein sequence ID" value="ENSSAUP00010058396.1"/>
    <property type="gene ID" value="ENSSAUG00010023850.1"/>
</dbReference>
<feature type="compositionally biased region" description="Low complexity" evidence="1">
    <location>
        <begin position="251"/>
        <end position="271"/>
    </location>
</feature>
<keyword evidence="3" id="KW-0732">Signal</keyword>
<reference evidence="4" key="3">
    <citation type="submission" date="2025-09" db="UniProtKB">
        <authorList>
            <consortium name="Ensembl"/>
        </authorList>
    </citation>
    <scope>IDENTIFICATION</scope>
</reference>
<dbReference type="OrthoDB" id="9950822at2759"/>
<dbReference type="GeneTree" id="ENSGT00860000135092"/>
<reference evidence="4" key="2">
    <citation type="submission" date="2025-08" db="UniProtKB">
        <authorList>
            <consortium name="Ensembl"/>
        </authorList>
    </citation>
    <scope>IDENTIFICATION</scope>
</reference>
<dbReference type="InterPro" id="IPR031371">
    <property type="entry name" value="Mucin-15"/>
</dbReference>
<keyword evidence="2" id="KW-0812">Transmembrane</keyword>
<dbReference type="PANTHER" id="PTHR45427:SF1">
    <property type="entry name" value="MUCIN-15"/>
    <property type="match status" value="1"/>
</dbReference>
<proteinExistence type="predicted"/>
<sequence length="385" mass="41040">MKLNLRITAGLLLLVQTFHMASLQNSTDSPGRAILREWLRNLAKNKPGSQNKAVPREEIKFDQGADATAAESSNDYSSGIASGSMAEFKEEDGQDDNANDGSADLTAVTTNVPPMNPNVTTKVPEFKNTTVPPSNATTDLTNSSSINATEAEEEFNTTTTTLRNSTGSPDHSNRTDLRTTTSAPEGNATQESTTRDKETWSTNATGSTNTTNVTTTAVPEMNGTSTSSSPTTVFSSSTPEMPEMNGTSTASSPTTVFSSETTETSPTTQTVAERANRTDEGSASGENPERGLESDPHRSKRNGAWGAVLGTAVAVAVVGLVVYVILKRKHQKGFSHRKLVEEYPSDPVLRLDNSEPLDLNLGGSAYYNPALQGDNIQMSNLPGRR</sequence>
<protein>
    <recommendedName>
        <fullName evidence="6">Mucin-15</fullName>
    </recommendedName>
</protein>
<evidence type="ECO:0008006" key="6">
    <source>
        <dbReference type="Google" id="ProtNLM"/>
    </source>
</evidence>
<name>A0A671Y5M4_SPAAU</name>
<evidence type="ECO:0000256" key="2">
    <source>
        <dbReference type="SAM" id="Phobius"/>
    </source>
</evidence>
<dbReference type="Pfam" id="PF15672">
    <property type="entry name" value="Mucin15"/>
    <property type="match status" value="1"/>
</dbReference>
<feature type="compositionally biased region" description="Polar residues" evidence="1">
    <location>
        <begin position="107"/>
        <end position="146"/>
    </location>
</feature>
<dbReference type="GeneID" id="115579721"/>
<dbReference type="Proteomes" id="UP000472265">
    <property type="component" value="Chromosome 4"/>
</dbReference>
<evidence type="ECO:0000313" key="5">
    <source>
        <dbReference type="Proteomes" id="UP000472265"/>
    </source>
</evidence>
<accession>A0A671Y5M4</accession>
<evidence type="ECO:0000256" key="3">
    <source>
        <dbReference type="SAM" id="SignalP"/>
    </source>
</evidence>
<reference evidence="4" key="1">
    <citation type="submission" date="2021-04" db="EMBL/GenBank/DDBJ databases">
        <authorList>
            <consortium name="Wellcome Sanger Institute Data Sharing"/>
        </authorList>
    </citation>
    <scope>NUCLEOTIDE SEQUENCE [LARGE SCALE GENOMIC DNA]</scope>
</reference>